<name>A0AAD4QV37_9BILA</name>
<dbReference type="InterPro" id="IPR001388">
    <property type="entry name" value="Synaptobrevin-like"/>
</dbReference>
<feature type="domain" description="V-SNARE coiled-coil homology" evidence="11">
    <location>
        <begin position="19"/>
        <end position="79"/>
    </location>
</feature>
<keyword evidence="3 10" id="KW-0812">Transmembrane</keyword>
<dbReference type="GO" id="GO:0015031">
    <property type="term" value="P:protein transport"/>
    <property type="evidence" value="ECO:0007669"/>
    <property type="project" value="UniProtKB-KW"/>
</dbReference>
<dbReference type="GO" id="GO:0012505">
    <property type="term" value="C:endomembrane system"/>
    <property type="evidence" value="ECO:0007669"/>
    <property type="project" value="UniProtKB-SubCell"/>
</dbReference>
<evidence type="ECO:0000256" key="4">
    <source>
        <dbReference type="ARBA" id="ARBA00022927"/>
    </source>
</evidence>
<evidence type="ECO:0000256" key="6">
    <source>
        <dbReference type="ARBA" id="ARBA00023136"/>
    </source>
</evidence>
<comment type="similarity">
    <text evidence="1">Belongs to the synaptobrevin family.</text>
</comment>
<keyword evidence="5 10" id="KW-1133">Transmembrane helix</keyword>
<feature type="region of interest" description="Disordered" evidence="9">
    <location>
        <begin position="1"/>
        <end position="23"/>
    </location>
</feature>
<evidence type="ECO:0000256" key="9">
    <source>
        <dbReference type="SAM" id="MobiDB-lite"/>
    </source>
</evidence>
<dbReference type="InterPro" id="IPR042855">
    <property type="entry name" value="V_SNARE_CC"/>
</dbReference>
<keyword evidence="4" id="KW-0653">Protein transport</keyword>
<dbReference type="PROSITE" id="PS50892">
    <property type="entry name" value="V_SNARE"/>
    <property type="match status" value="2"/>
</dbReference>
<dbReference type="GO" id="GO:0005737">
    <property type="term" value="C:cytoplasm"/>
    <property type="evidence" value="ECO:0007669"/>
    <property type="project" value="UniProtKB-ARBA"/>
</dbReference>
<gene>
    <name evidence="12" type="ORF">DdX_15097</name>
</gene>
<evidence type="ECO:0000256" key="3">
    <source>
        <dbReference type="ARBA" id="ARBA00022692"/>
    </source>
</evidence>
<feature type="transmembrane region" description="Helical" evidence="10">
    <location>
        <begin position="83"/>
        <end position="104"/>
    </location>
</feature>
<organism evidence="12 13">
    <name type="scientific">Ditylenchus destructor</name>
    <dbReference type="NCBI Taxonomy" id="166010"/>
    <lineage>
        <taxon>Eukaryota</taxon>
        <taxon>Metazoa</taxon>
        <taxon>Ecdysozoa</taxon>
        <taxon>Nematoda</taxon>
        <taxon>Chromadorea</taxon>
        <taxon>Rhabditida</taxon>
        <taxon>Tylenchina</taxon>
        <taxon>Tylenchomorpha</taxon>
        <taxon>Sphaerularioidea</taxon>
        <taxon>Anguinidae</taxon>
        <taxon>Anguininae</taxon>
        <taxon>Ditylenchus</taxon>
    </lineage>
</organism>
<comment type="caution">
    <text evidence="12">The sequence shown here is derived from an EMBL/GenBank/DDBJ whole genome shotgun (WGS) entry which is preliminary data.</text>
</comment>
<keyword evidence="8" id="KW-0175">Coiled coil</keyword>
<evidence type="ECO:0000313" key="13">
    <source>
        <dbReference type="Proteomes" id="UP001201812"/>
    </source>
</evidence>
<evidence type="ECO:0000256" key="5">
    <source>
        <dbReference type="ARBA" id="ARBA00022989"/>
    </source>
</evidence>
<reference evidence="12" key="1">
    <citation type="submission" date="2022-01" db="EMBL/GenBank/DDBJ databases">
        <title>Genome Sequence Resource for Two Populations of Ditylenchus destructor, the Migratory Endoparasitic Phytonematode.</title>
        <authorList>
            <person name="Zhang H."/>
            <person name="Lin R."/>
            <person name="Xie B."/>
        </authorList>
    </citation>
    <scope>NUCLEOTIDE SEQUENCE</scope>
    <source>
        <strain evidence="12">BazhouSP</strain>
    </source>
</reference>
<dbReference type="PANTHER" id="PTHR45701">
    <property type="entry name" value="SYNAPTOBREVIN FAMILY MEMBER"/>
    <property type="match status" value="1"/>
</dbReference>
<evidence type="ECO:0000313" key="12">
    <source>
        <dbReference type="EMBL" id="KAI1703160.1"/>
    </source>
</evidence>
<dbReference type="Proteomes" id="UP001201812">
    <property type="component" value="Unassembled WGS sequence"/>
</dbReference>
<dbReference type="GO" id="GO:0016192">
    <property type="term" value="P:vesicle-mediated transport"/>
    <property type="evidence" value="ECO:0007669"/>
    <property type="project" value="InterPro"/>
</dbReference>
<accession>A0AAD4QV37</accession>
<evidence type="ECO:0000256" key="10">
    <source>
        <dbReference type="SAM" id="Phobius"/>
    </source>
</evidence>
<evidence type="ECO:0000256" key="1">
    <source>
        <dbReference type="ARBA" id="ARBA00008025"/>
    </source>
</evidence>
<dbReference type="CDD" id="cd15870">
    <property type="entry name" value="R-SNARE_VAMP2"/>
    <property type="match status" value="2"/>
</dbReference>
<dbReference type="EMBL" id="JAKKPZ010000087">
    <property type="protein sequence ID" value="KAI1703160.1"/>
    <property type="molecule type" value="Genomic_DNA"/>
</dbReference>
<dbReference type="FunFam" id="1.20.5.110:FF:000004">
    <property type="entry name" value="Vesicle-associated membrane protein 7"/>
    <property type="match status" value="1"/>
</dbReference>
<dbReference type="SUPFAM" id="SSF58038">
    <property type="entry name" value="SNARE fusion complex"/>
    <property type="match status" value="2"/>
</dbReference>
<evidence type="ECO:0000256" key="2">
    <source>
        <dbReference type="ARBA" id="ARBA00022448"/>
    </source>
</evidence>
<keyword evidence="2" id="KW-0813">Transport</keyword>
<dbReference type="PROSITE" id="PS00417">
    <property type="entry name" value="SYNAPTOBREVIN"/>
    <property type="match status" value="1"/>
</dbReference>
<feature type="region of interest" description="Disordered" evidence="9">
    <location>
        <begin position="107"/>
        <end position="139"/>
    </location>
</feature>
<evidence type="ECO:0000256" key="7">
    <source>
        <dbReference type="ARBA" id="ARBA00046280"/>
    </source>
</evidence>
<feature type="domain" description="V-SNARE coiled-coil homology" evidence="11">
    <location>
        <begin position="137"/>
        <end position="197"/>
    </location>
</feature>
<keyword evidence="13" id="KW-1185">Reference proteome</keyword>
<feature type="transmembrane region" description="Helical" evidence="10">
    <location>
        <begin position="201"/>
        <end position="221"/>
    </location>
</feature>
<evidence type="ECO:0000259" key="11">
    <source>
        <dbReference type="PROSITE" id="PS50892"/>
    </source>
</evidence>
<proteinExistence type="inferred from homology"/>
<evidence type="ECO:0000256" key="8">
    <source>
        <dbReference type="PROSITE-ProRule" id="PRU00290"/>
    </source>
</evidence>
<sequence>MEGQPGSDNQGQSRPSNKRLQQTQAQVDEVVGIMKVNVEKVLERDQKLSQLDDRADALQEGASQFEKSAATLKRKYWWKNIKMIIIMCAIVILLVIIIVIWAGGTSQSTSLKPKTTMEGQPGSDGQGEQPARSSNKRVQQAQAQVREVADIMKVNMDRILNRDQKLSQLDDRADALQEGASQFERSAATLKRKYWWKNIKMMIIMGVILILLVIIIAIWSGSGK</sequence>
<dbReference type="PRINTS" id="PR00219">
    <property type="entry name" value="SYNAPTOBREVN"/>
</dbReference>
<keyword evidence="6 10" id="KW-0472">Membrane</keyword>
<dbReference type="Pfam" id="PF00957">
    <property type="entry name" value="Synaptobrevin"/>
    <property type="match status" value="2"/>
</dbReference>
<dbReference type="Gene3D" id="1.20.5.110">
    <property type="match status" value="2"/>
</dbReference>
<dbReference type="GO" id="GO:0016020">
    <property type="term" value="C:membrane"/>
    <property type="evidence" value="ECO:0007669"/>
    <property type="project" value="InterPro"/>
</dbReference>
<dbReference type="AlphaFoldDB" id="A0AAD4QV37"/>
<dbReference type="InterPro" id="IPR016444">
    <property type="entry name" value="Synaptobrevin/VAMP"/>
</dbReference>
<protein>
    <submittedName>
        <fullName evidence="12">Synaptobrevin domain-containing protein</fullName>
    </submittedName>
</protein>
<comment type="subcellular location">
    <subcellularLocation>
        <location evidence="7">Endomembrane system</location>
        <topology evidence="7">Single-pass type IV membrane protein</topology>
    </subcellularLocation>
</comment>